<evidence type="ECO:0000313" key="9">
    <source>
        <dbReference type="Proteomes" id="UP000288805"/>
    </source>
</evidence>
<evidence type="ECO:0000256" key="4">
    <source>
        <dbReference type="ARBA" id="ARBA00022691"/>
    </source>
</evidence>
<dbReference type="InterPro" id="IPR033671">
    <property type="entry name" value="TrmH"/>
</dbReference>
<dbReference type="SUPFAM" id="SSF75217">
    <property type="entry name" value="alpha/beta knot"/>
    <property type="match status" value="1"/>
</dbReference>
<proteinExistence type="predicted"/>
<gene>
    <name evidence="8" type="primary">trmH_3</name>
    <name evidence="8" type="ORF">CK203_090857</name>
</gene>
<dbReference type="CDD" id="cd18092">
    <property type="entry name" value="SpoU-like_TrmH"/>
    <property type="match status" value="1"/>
</dbReference>
<dbReference type="EMBL" id="QGNW01001797">
    <property type="protein sequence ID" value="RVW30468.1"/>
    <property type="molecule type" value="Genomic_DNA"/>
</dbReference>
<reference evidence="8 9" key="1">
    <citation type="journal article" date="2018" name="PLoS Genet.">
        <title>Population sequencing reveals clonal diversity and ancestral inbreeding in the grapevine cultivar Chardonnay.</title>
        <authorList>
            <person name="Roach M.J."/>
            <person name="Johnson D.L."/>
            <person name="Bohlmann J."/>
            <person name="van Vuuren H.J."/>
            <person name="Jones S.J."/>
            <person name="Pretorius I.S."/>
            <person name="Schmidt S.A."/>
            <person name="Borneman A.R."/>
        </authorList>
    </citation>
    <scope>NUCLEOTIDE SEQUENCE [LARGE SCALE GENOMIC DNA]</scope>
    <source>
        <strain evidence="9">cv. Chardonnay</strain>
        <tissue evidence="8">Leaf</tissue>
    </source>
</reference>
<accession>A0A438D4Q2</accession>
<dbReference type="FunFam" id="3.40.1280.10:FF:000016">
    <property type="entry name" value="rRNA methylase-like protein"/>
    <property type="match status" value="1"/>
</dbReference>
<evidence type="ECO:0000256" key="5">
    <source>
        <dbReference type="ARBA" id="ARBA00022694"/>
    </source>
</evidence>
<evidence type="ECO:0000256" key="2">
    <source>
        <dbReference type="ARBA" id="ARBA00022603"/>
    </source>
</evidence>
<dbReference type="InterPro" id="IPR029026">
    <property type="entry name" value="tRNA_m1G_MTases_N"/>
</dbReference>
<evidence type="ECO:0000256" key="3">
    <source>
        <dbReference type="ARBA" id="ARBA00022679"/>
    </source>
</evidence>
<dbReference type="InterPro" id="IPR001537">
    <property type="entry name" value="SpoU_MeTrfase"/>
</dbReference>
<dbReference type="GO" id="GO:0030488">
    <property type="term" value="P:tRNA methylation"/>
    <property type="evidence" value="ECO:0007669"/>
    <property type="project" value="InterPro"/>
</dbReference>
<comment type="caution">
    <text evidence="8">The sequence shown here is derived from an EMBL/GenBank/DDBJ whole genome shotgun (WGS) entry which is preliminary data.</text>
</comment>
<dbReference type="AlphaFoldDB" id="A0A438D4Q2"/>
<name>A0A438D4Q2_VITVI</name>
<dbReference type="PANTHER" id="PTHR43453">
    <property type="entry name" value="RRNA METHYLASE-LIKE"/>
    <property type="match status" value="1"/>
</dbReference>
<evidence type="ECO:0000313" key="8">
    <source>
        <dbReference type="EMBL" id="RVW30468.1"/>
    </source>
</evidence>
<keyword evidence="1" id="KW-0820">tRNA-binding</keyword>
<dbReference type="GO" id="GO:0000049">
    <property type="term" value="F:tRNA binding"/>
    <property type="evidence" value="ECO:0007669"/>
    <property type="project" value="UniProtKB-KW"/>
</dbReference>
<keyword evidence="5" id="KW-0819">tRNA processing</keyword>
<evidence type="ECO:0000256" key="6">
    <source>
        <dbReference type="ARBA" id="ARBA00022884"/>
    </source>
</evidence>
<evidence type="ECO:0000256" key="1">
    <source>
        <dbReference type="ARBA" id="ARBA00022555"/>
    </source>
</evidence>
<dbReference type="InterPro" id="IPR029028">
    <property type="entry name" value="Alpha/beta_knot_MTases"/>
</dbReference>
<sequence length="419" mass="46680">MSSRGCQKSNLSANPKPSLLYGMSAMSACKTLVRISISSLEFSLVCNQRNFSFIPLPNHPSFSPISSSLRFASLLSPASSISLGLTRHKLHSRPYVHVAESVGVETTDLEDDSNKDIVEHLLTNTDDVGRLMKMERRSMTGDGGELIQSKRWFPYLDKFKTGTTFLSSSEILEAMDPYIMEVRKERFRNVVKSRSYSVCLVVEGLCDFGNVSAAFRSADALGFQSVHVVSCDSSKRYKDNRHVSMGAEKWLDIELWNSTQECFEVLKSRGYRIATTHVGMDAFIASLITIIFLTDPGGISDEALELSDLHCSIPMKGMVDSFNVSVAAGILMHHAVCDRTSRLIVEINKWPFPQGSHGDLSLEESRILLAEFSLRHSKSANSIAHEFAKRKAAQPCFQTLKERSIILTCGFSVVIYYKM</sequence>
<dbReference type="GO" id="GO:0008173">
    <property type="term" value="F:RNA methyltransferase activity"/>
    <property type="evidence" value="ECO:0007669"/>
    <property type="project" value="InterPro"/>
</dbReference>
<dbReference type="PROSITE" id="PS51257">
    <property type="entry name" value="PROKAR_LIPOPROTEIN"/>
    <property type="match status" value="1"/>
</dbReference>
<keyword evidence="2 8" id="KW-0489">Methyltransferase</keyword>
<evidence type="ECO:0000259" key="7">
    <source>
        <dbReference type="Pfam" id="PF00588"/>
    </source>
</evidence>
<keyword evidence="6" id="KW-0694">RNA-binding</keyword>
<dbReference type="PANTHER" id="PTHR43453:SF1">
    <property type="entry name" value="TRNA_RRNA METHYLTRANSFERASE SPOU TYPE DOMAIN-CONTAINING PROTEIN"/>
    <property type="match status" value="1"/>
</dbReference>
<organism evidence="8 9">
    <name type="scientific">Vitis vinifera</name>
    <name type="common">Grape</name>
    <dbReference type="NCBI Taxonomy" id="29760"/>
    <lineage>
        <taxon>Eukaryota</taxon>
        <taxon>Viridiplantae</taxon>
        <taxon>Streptophyta</taxon>
        <taxon>Embryophyta</taxon>
        <taxon>Tracheophyta</taxon>
        <taxon>Spermatophyta</taxon>
        <taxon>Magnoliopsida</taxon>
        <taxon>eudicotyledons</taxon>
        <taxon>Gunneridae</taxon>
        <taxon>Pentapetalae</taxon>
        <taxon>rosids</taxon>
        <taxon>Vitales</taxon>
        <taxon>Vitaceae</taxon>
        <taxon>Viteae</taxon>
        <taxon>Vitis</taxon>
    </lineage>
</organism>
<keyword evidence="4" id="KW-0949">S-adenosyl-L-methionine</keyword>
<dbReference type="Pfam" id="PF00588">
    <property type="entry name" value="SpoU_methylase"/>
    <property type="match status" value="1"/>
</dbReference>
<dbReference type="Gene3D" id="3.40.1280.10">
    <property type="match status" value="1"/>
</dbReference>
<feature type="domain" description="tRNA/rRNA methyltransferase SpoU type" evidence="7">
    <location>
        <begin position="198"/>
        <end position="333"/>
    </location>
</feature>
<keyword evidence="3 8" id="KW-0808">Transferase</keyword>
<dbReference type="Proteomes" id="UP000288805">
    <property type="component" value="Unassembled WGS sequence"/>
</dbReference>
<protein>
    <submittedName>
        <fullName evidence="8">tRNA (Guanosine(18)-2'-O)-methyltransferase</fullName>
    </submittedName>
</protein>